<dbReference type="STRING" id="610130.Closa_2835"/>
<evidence type="ECO:0000313" key="2">
    <source>
        <dbReference type="EMBL" id="ADL05376.1"/>
    </source>
</evidence>
<feature type="transmembrane region" description="Helical" evidence="1">
    <location>
        <begin position="20"/>
        <end position="39"/>
    </location>
</feature>
<dbReference type="EMBL" id="CP002109">
    <property type="protein sequence ID" value="ADL05376.1"/>
    <property type="molecule type" value="Genomic_DNA"/>
</dbReference>
<sequence>MEVKRVRQVLRSNKGSGFPLAVAVTLCLVMVFSGISEYFRLMIIAQGVRDALQDAVISTVSDNYDDVYHGVREGYSGGYQPIASDFEESIDYGDIYERLDRILGLEQDREEHVKQDSGGNTQFKVWDLEMDIRNAPLARSDTAGQRFEVDSTIMLEVPVSFAGKLLPAMRIKVKNSAGYTPKF</sequence>
<dbReference type="KEGG" id="csh:Closa_2835"/>
<dbReference type="AlphaFoldDB" id="D9R6G6"/>
<organism evidence="2 3">
    <name type="scientific">Lacrimispora saccharolytica (strain ATCC 35040 / DSM 2544 / NRCC 2533 / WM1)</name>
    <name type="common">Clostridium saccharolyticum</name>
    <dbReference type="NCBI Taxonomy" id="610130"/>
    <lineage>
        <taxon>Bacteria</taxon>
        <taxon>Bacillati</taxon>
        <taxon>Bacillota</taxon>
        <taxon>Clostridia</taxon>
        <taxon>Lachnospirales</taxon>
        <taxon>Lachnospiraceae</taxon>
        <taxon>Lacrimispora</taxon>
    </lineage>
</organism>
<dbReference type="eggNOG" id="ENOG502ZB4B">
    <property type="taxonomic scope" value="Bacteria"/>
</dbReference>
<dbReference type="Proteomes" id="UP000001662">
    <property type="component" value="Chromosome"/>
</dbReference>
<accession>D9R6G6</accession>
<keyword evidence="1" id="KW-1133">Transmembrane helix</keyword>
<keyword evidence="1" id="KW-0472">Membrane</keyword>
<gene>
    <name evidence="2" type="ordered locus">Closa_2835</name>
</gene>
<reference evidence="2" key="1">
    <citation type="submission" date="2010-07" db="EMBL/GenBank/DDBJ databases">
        <title>Complete sequence of Clostridium saccharolyticum WM1.</title>
        <authorList>
            <consortium name="US DOE Joint Genome Institute"/>
            <person name="Lucas S."/>
            <person name="Copeland A."/>
            <person name="Lapidus A."/>
            <person name="Cheng J.-F."/>
            <person name="Bruce D."/>
            <person name="Goodwin L."/>
            <person name="Pitluck S."/>
            <person name="Chertkov O."/>
            <person name="Detter J.C."/>
            <person name="Han C."/>
            <person name="Tapia R."/>
            <person name="Land M."/>
            <person name="Hauser L."/>
            <person name="Chang Y.-J."/>
            <person name="Jeffries C."/>
            <person name="Kyrpides N."/>
            <person name="Ivanova N."/>
            <person name="Mikhailova N."/>
            <person name="Mouttaki H."/>
            <person name="Lin L."/>
            <person name="Zhou J."/>
            <person name="Hemme C.L."/>
            <person name="Woyke T."/>
        </authorList>
    </citation>
    <scope>NUCLEOTIDE SEQUENCE [LARGE SCALE GENOMIC DNA]</scope>
    <source>
        <strain evidence="2">WM1</strain>
    </source>
</reference>
<keyword evidence="1" id="KW-0812">Transmembrane</keyword>
<protein>
    <submittedName>
        <fullName evidence="2">Uncharacterized protein</fullName>
    </submittedName>
</protein>
<dbReference type="PaxDb" id="610130-Closa_2835"/>
<keyword evidence="3" id="KW-1185">Reference proteome</keyword>
<evidence type="ECO:0000313" key="3">
    <source>
        <dbReference type="Proteomes" id="UP000001662"/>
    </source>
</evidence>
<dbReference type="HOGENOM" id="CLU_102867_0_0_9"/>
<proteinExistence type="predicted"/>
<name>D9R6G6_LACSW</name>
<evidence type="ECO:0000256" key="1">
    <source>
        <dbReference type="SAM" id="Phobius"/>
    </source>
</evidence>